<dbReference type="EMBL" id="CP000238">
    <property type="protein sequence ID" value="ABF14073.1"/>
    <property type="molecule type" value="Genomic_DNA"/>
</dbReference>
<dbReference type="NCBIfam" id="TIGR00877">
    <property type="entry name" value="purD"/>
    <property type="match status" value="1"/>
</dbReference>
<dbReference type="Pfam" id="PF02843">
    <property type="entry name" value="GARS_C"/>
    <property type="match status" value="1"/>
</dbReference>
<dbReference type="OrthoDB" id="9807240at2"/>
<dbReference type="Pfam" id="PF01071">
    <property type="entry name" value="GARS_A"/>
    <property type="match status" value="1"/>
</dbReference>
<evidence type="ECO:0000259" key="19">
    <source>
        <dbReference type="PROSITE" id="PS50975"/>
    </source>
</evidence>
<accession>Q1LU50</accession>
<dbReference type="GO" id="GO:0005524">
    <property type="term" value="F:ATP binding"/>
    <property type="evidence" value="ECO:0007669"/>
    <property type="project" value="UniProtKB-UniRule"/>
</dbReference>
<dbReference type="FunFam" id="3.30.470.20:FF:000031">
    <property type="entry name" value="Phosphoribosylamine--glycine ligase"/>
    <property type="match status" value="1"/>
</dbReference>
<evidence type="ECO:0000256" key="14">
    <source>
        <dbReference type="ARBA" id="ARBA00042242"/>
    </source>
</evidence>
<dbReference type="GO" id="GO:0009113">
    <property type="term" value="P:purine nucleobase biosynthetic process"/>
    <property type="evidence" value="ECO:0007669"/>
    <property type="project" value="InterPro"/>
</dbReference>
<dbReference type="FunFam" id="3.30.1490.20:FF:000006">
    <property type="entry name" value="phosphoribosylamine--glycine ligase, chloroplastic-like"/>
    <property type="match status" value="1"/>
</dbReference>
<evidence type="ECO:0000256" key="15">
    <source>
        <dbReference type="ARBA" id="ARBA00042864"/>
    </source>
</evidence>
<dbReference type="SMART" id="SM01209">
    <property type="entry name" value="GARS_A"/>
    <property type="match status" value="1"/>
</dbReference>
<dbReference type="InterPro" id="IPR011054">
    <property type="entry name" value="Rudment_hybrid_motif"/>
</dbReference>
<dbReference type="InterPro" id="IPR037123">
    <property type="entry name" value="PRibGlycinamide_synth_C_sf"/>
</dbReference>
<feature type="domain" description="ATP-grasp" evidence="19">
    <location>
        <begin position="108"/>
        <end position="315"/>
    </location>
</feature>
<evidence type="ECO:0000256" key="5">
    <source>
        <dbReference type="ARBA" id="ARBA00020605"/>
    </source>
</evidence>
<dbReference type="PROSITE" id="PS00184">
    <property type="entry name" value="GARS"/>
    <property type="match status" value="1"/>
</dbReference>
<dbReference type="HOGENOM" id="CLU_027420_3_1_6"/>
<dbReference type="PANTHER" id="PTHR43472:SF1">
    <property type="entry name" value="PHOSPHORIBOSYLAMINE--GLYCINE LIGASE, CHLOROPLASTIC"/>
    <property type="match status" value="1"/>
</dbReference>
<dbReference type="InterPro" id="IPR020559">
    <property type="entry name" value="PRibGlycinamide_synth_CS"/>
</dbReference>
<sequence length="424" mass="46329">MNILIIGNGGREHALAWKVANSNLVNKVFVAPGNAGTDLEASLENIDLSTEIPKLVEFAKQHDIGLTIVGPETLLVEGIVDIFQTAGLRIFGPTKAAAQLEGSKIFAKNFLTRHRIPTGFYQHFTEISPAIAYVKQQGTPLVIKANGLAAGKGVIVAFTQAEAESAIKYMLTKHSFGKANNSILIEEYLRGEEVSFMVMVDGNNILPMATSQDYKRVGENNTGPNTGGMGAYSPVPAITDQLYQIILNQVIYPTIQGMASEDNLYTGFLYAGLIITPDGQPKVLEFNCRLGDPETQTIMLRMRSDLVAHCLAAIKGKLNQEKAIWTKKSALSIVLASGGYPHHYRIGDEIYGLHNIQNNQEQKIFHAGTSLTKGKIITQSGRVLCVTALGSTLEEAKVNAYRIADLISWPDSFYRRDIGTRFKT</sequence>
<keyword evidence="6 17" id="KW-0436">Ligase</keyword>
<comment type="similarity">
    <text evidence="13 17">Belongs to the GARS family.</text>
</comment>
<dbReference type="GO" id="GO:0006189">
    <property type="term" value="P:'de novo' IMP biosynthetic process"/>
    <property type="evidence" value="ECO:0007669"/>
    <property type="project" value="UniProtKB-UniRule"/>
</dbReference>
<dbReference type="Pfam" id="PF02844">
    <property type="entry name" value="GARS_N"/>
    <property type="match status" value="1"/>
</dbReference>
<evidence type="ECO:0000256" key="1">
    <source>
        <dbReference type="ARBA" id="ARBA00001936"/>
    </source>
</evidence>
<dbReference type="GO" id="GO:0004637">
    <property type="term" value="F:phosphoribosylamine-glycine ligase activity"/>
    <property type="evidence" value="ECO:0007669"/>
    <property type="project" value="UniProtKB-UniRule"/>
</dbReference>
<dbReference type="Gene3D" id="3.30.470.20">
    <property type="entry name" value="ATP-grasp fold, B domain"/>
    <property type="match status" value="1"/>
</dbReference>
<reference evidence="20 21" key="1">
    <citation type="journal article" date="2006" name="PLoS Biol.">
        <title>Metabolic complementarity and genomics of the dual bacterial symbiosis of sharpshooters.</title>
        <authorList>
            <person name="Wu D."/>
            <person name="Daugherty S.C."/>
            <person name="Van Aken S.E."/>
            <person name="Pai G.H."/>
            <person name="Watkins K.L."/>
            <person name="Khouri H."/>
            <person name="Tallon L.J."/>
            <person name="Zaborsky J.M."/>
            <person name="Dunbar H.E."/>
            <person name="Tran P.L."/>
            <person name="Moran N.A."/>
            <person name="Eisen J.A."/>
        </authorList>
    </citation>
    <scope>NUCLEOTIDE SEQUENCE [LARGE SCALE GENOMIC DNA]</scope>
    <source>
        <strain evidence="20">Hc</strain>
    </source>
</reference>
<evidence type="ECO:0000256" key="17">
    <source>
        <dbReference type="HAMAP-Rule" id="MF_00138"/>
    </source>
</evidence>
<comment type="cofactor">
    <cofactor evidence="1">
        <name>Mn(2+)</name>
        <dbReference type="ChEBI" id="CHEBI:29035"/>
    </cofactor>
</comment>
<comment type="cofactor">
    <cofactor evidence="2">
        <name>Mg(2+)</name>
        <dbReference type="ChEBI" id="CHEBI:18420"/>
    </cofactor>
</comment>
<dbReference type="PANTHER" id="PTHR43472">
    <property type="entry name" value="PHOSPHORIBOSYLAMINE--GLYCINE LIGASE"/>
    <property type="match status" value="1"/>
</dbReference>
<keyword evidence="8 18" id="KW-0547">Nucleotide-binding</keyword>
<evidence type="ECO:0000313" key="21">
    <source>
        <dbReference type="Proteomes" id="UP000002427"/>
    </source>
</evidence>
<dbReference type="InterPro" id="IPR011761">
    <property type="entry name" value="ATP-grasp"/>
</dbReference>
<dbReference type="FunFam" id="3.40.50.20:FF:000006">
    <property type="entry name" value="Phosphoribosylamine--glycine ligase, chloroplastic"/>
    <property type="match status" value="1"/>
</dbReference>
<dbReference type="SMART" id="SM01210">
    <property type="entry name" value="GARS_C"/>
    <property type="match status" value="1"/>
</dbReference>
<keyword evidence="12" id="KW-0464">Manganese</keyword>
<dbReference type="Gene3D" id="3.30.1490.20">
    <property type="entry name" value="ATP-grasp fold, A domain"/>
    <property type="match status" value="1"/>
</dbReference>
<dbReference type="InterPro" id="IPR016185">
    <property type="entry name" value="PreATP-grasp_dom_sf"/>
</dbReference>
<proteinExistence type="inferred from homology"/>
<keyword evidence="10 18" id="KW-0067">ATP-binding</keyword>
<keyword evidence="7" id="KW-0479">Metal-binding</keyword>
<dbReference type="KEGG" id="bci:BCI_0036"/>
<dbReference type="SUPFAM" id="SSF51246">
    <property type="entry name" value="Rudiment single hybrid motif"/>
    <property type="match status" value="1"/>
</dbReference>
<dbReference type="STRING" id="374463.BCI_0036"/>
<evidence type="ECO:0000256" key="8">
    <source>
        <dbReference type="ARBA" id="ARBA00022741"/>
    </source>
</evidence>
<evidence type="ECO:0000256" key="6">
    <source>
        <dbReference type="ARBA" id="ARBA00022598"/>
    </source>
</evidence>
<name>Q1LU50_BAUCH</name>
<dbReference type="SUPFAM" id="SSF56059">
    <property type="entry name" value="Glutathione synthetase ATP-binding domain-like"/>
    <property type="match status" value="1"/>
</dbReference>
<evidence type="ECO:0000256" key="12">
    <source>
        <dbReference type="ARBA" id="ARBA00023211"/>
    </source>
</evidence>
<comment type="pathway">
    <text evidence="3 17">Purine metabolism; IMP biosynthesis via de novo pathway; N(1)-(5-phospho-D-ribosyl)glycinamide from 5-phospho-alpha-D-ribose 1-diphosphate: step 2/2.</text>
</comment>
<evidence type="ECO:0000256" key="10">
    <source>
        <dbReference type="ARBA" id="ARBA00022840"/>
    </source>
</evidence>
<gene>
    <name evidence="17 20" type="primary">purD</name>
    <name evidence="20" type="ordered locus">BCI_0036</name>
</gene>
<organism evidence="20 21">
    <name type="scientific">Baumannia cicadellinicola subsp. Homalodisca coagulata</name>
    <dbReference type="NCBI Taxonomy" id="374463"/>
    <lineage>
        <taxon>Bacteria</taxon>
        <taxon>Pseudomonadati</taxon>
        <taxon>Pseudomonadota</taxon>
        <taxon>Gammaproteobacteria</taxon>
        <taxon>Candidatus Palibaumannia</taxon>
    </lineage>
</organism>
<dbReference type="Gene3D" id="3.40.50.20">
    <property type="match status" value="1"/>
</dbReference>
<dbReference type="InterPro" id="IPR020561">
    <property type="entry name" value="PRibGlycinamid_synth_ATP-grasp"/>
</dbReference>
<dbReference type="SUPFAM" id="SSF52440">
    <property type="entry name" value="PreATP-grasp domain"/>
    <property type="match status" value="1"/>
</dbReference>
<comment type="catalytic activity">
    <reaction evidence="17">
        <text>5-phospho-beta-D-ribosylamine + glycine + ATP = N(1)-(5-phospho-beta-D-ribosyl)glycinamide + ADP + phosphate + H(+)</text>
        <dbReference type="Rhea" id="RHEA:17453"/>
        <dbReference type="ChEBI" id="CHEBI:15378"/>
        <dbReference type="ChEBI" id="CHEBI:30616"/>
        <dbReference type="ChEBI" id="CHEBI:43474"/>
        <dbReference type="ChEBI" id="CHEBI:57305"/>
        <dbReference type="ChEBI" id="CHEBI:58681"/>
        <dbReference type="ChEBI" id="CHEBI:143788"/>
        <dbReference type="ChEBI" id="CHEBI:456216"/>
        <dbReference type="EC" id="6.3.4.13"/>
    </reaction>
</comment>
<dbReference type="RefSeq" id="WP_011520247.1">
    <property type="nucleotide sequence ID" value="NC_007984.1"/>
</dbReference>
<evidence type="ECO:0000256" key="7">
    <source>
        <dbReference type="ARBA" id="ARBA00022723"/>
    </source>
</evidence>
<evidence type="ECO:0000256" key="13">
    <source>
        <dbReference type="ARBA" id="ARBA00038345"/>
    </source>
</evidence>
<evidence type="ECO:0000256" key="4">
    <source>
        <dbReference type="ARBA" id="ARBA00013255"/>
    </source>
</evidence>
<keyword evidence="9 17" id="KW-0658">Purine biosynthesis</keyword>
<evidence type="ECO:0000313" key="20">
    <source>
        <dbReference type="EMBL" id="ABF14073.1"/>
    </source>
</evidence>
<dbReference type="Proteomes" id="UP000002427">
    <property type="component" value="Chromosome"/>
</dbReference>
<dbReference type="EC" id="6.3.4.13" evidence="4 17"/>
<dbReference type="UniPathway" id="UPA00074">
    <property type="reaction ID" value="UER00125"/>
</dbReference>
<dbReference type="AlphaFoldDB" id="Q1LU50"/>
<dbReference type="InterPro" id="IPR000115">
    <property type="entry name" value="PRibGlycinamide_synth"/>
</dbReference>
<dbReference type="Gene3D" id="3.90.600.10">
    <property type="entry name" value="Phosphoribosylglycinamide synthetase, C-terminal domain"/>
    <property type="match status" value="1"/>
</dbReference>
<evidence type="ECO:0000256" key="9">
    <source>
        <dbReference type="ARBA" id="ARBA00022755"/>
    </source>
</evidence>
<dbReference type="HAMAP" id="MF_00138">
    <property type="entry name" value="GARS"/>
    <property type="match status" value="1"/>
</dbReference>
<evidence type="ECO:0000256" key="18">
    <source>
        <dbReference type="PROSITE-ProRule" id="PRU00409"/>
    </source>
</evidence>
<keyword evidence="11" id="KW-0460">Magnesium</keyword>
<dbReference type="GO" id="GO:0046872">
    <property type="term" value="F:metal ion binding"/>
    <property type="evidence" value="ECO:0007669"/>
    <property type="project" value="UniProtKB-KW"/>
</dbReference>
<keyword evidence="21" id="KW-1185">Reference proteome</keyword>
<protein>
    <recommendedName>
        <fullName evidence="5 17">Phosphoribosylamine--glycine ligase</fullName>
        <ecNumber evidence="4 17">6.3.4.13</ecNumber>
    </recommendedName>
    <alternativeName>
        <fullName evidence="16 17">GARS</fullName>
    </alternativeName>
    <alternativeName>
        <fullName evidence="14 17">Glycinamide ribonucleotide synthetase</fullName>
    </alternativeName>
    <alternativeName>
        <fullName evidence="15 17">Phosphoribosylglycinamide synthetase</fullName>
    </alternativeName>
</protein>
<dbReference type="FunFam" id="3.90.600.10:FF:000001">
    <property type="entry name" value="Trifunctional purine biosynthetic protein adenosine-3"/>
    <property type="match status" value="1"/>
</dbReference>
<dbReference type="InterPro" id="IPR020560">
    <property type="entry name" value="PRibGlycinamide_synth_C-dom"/>
</dbReference>
<evidence type="ECO:0000256" key="2">
    <source>
        <dbReference type="ARBA" id="ARBA00001946"/>
    </source>
</evidence>
<dbReference type="PROSITE" id="PS50975">
    <property type="entry name" value="ATP_GRASP"/>
    <property type="match status" value="1"/>
</dbReference>
<dbReference type="InterPro" id="IPR020562">
    <property type="entry name" value="PRibGlycinamide_synth_N"/>
</dbReference>
<dbReference type="InterPro" id="IPR013815">
    <property type="entry name" value="ATP_grasp_subdomain_1"/>
</dbReference>
<evidence type="ECO:0000256" key="16">
    <source>
        <dbReference type="ARBA" id="ARBA00079592"/>
    </source>
</evidence>
<evidence type="ECO:0000256" key="11">
    <source>
        <dbReference type="ARBA" id="ARBA00022842"/>
    </source>
</evidence>
<evidence type="ECO:0000256" key="3">
    <source>
        <dbReference type="ARBA" id="ARBA00005174"/>
    </source>
</evidence>